<proteinExistence type="predicted"/>
<feature type="chain" id="PRO_5047124353" evidence="2">
    <location>
        <begin position="26"/>
        <end position="151"/>
    </location>
</feature>
<gene>
    <name evidence="3" type="ORF">GCM10010211_51820</name>
</gene>
<reference evidence="4" key="1">
    <citation type="journal article" date="2019" name="Int. J. Syst. Evol. Microbiol.">
        <title>The Global Catalogue of Microorganisms (GCM) 10K type strain sequencing project: providing services to taxonomists for standard genome sequencing and annotation.</title>
        <authorList>
            <consortium name="The Broad Institute Genomics Platform"/>
            <consortium name="The Broad Institute Genome Sequencing Center for Infectious Disease"/>
            <person name="Wu L."/>
            <person name="Ma J."/>
        </authorList>
    </citation>
    <scope>NUCLEOTIDE SEQUENCE [LARGE SCALE GENOMIC DNA]</scope>
    <source>
        <strain evidence="4">JCM 3399</strain>
    </source>
</reference>
<organism evidence="3 4">
    <name type="scientific">Streptomyces albospinus</name>
    <dbReference type="NCBI Taxonomy" id="285515"/>
    <lineage>
        <taxon>Bacteria</taxon>
        <taxon>Bacillati</taxon>
        <taxon>Actinomycetota</taxon>
        <taxon>Actinomycetes</taxon>
        <taxon>Kitasatosporales</taxon>
        <taxon>Streptomycetaceae</taxon>
        <taxon>Streptomyces</taxon>
    </lineage>
</organism>
<dbReference type="Proteomes" id="UP000654471">
    <property type="component" value="Unassembled WGS sequence"/>
</dbReference>
<feature type="region of interest" description="Disordered" evidence="1">
    <location>
        <begin position="41"/>
        <end position="87"/>
    </location>
</feature>
<feature type="compositionally biased region" description="Low complexity" evidence="1">
    <location>
        <begin position="57"/>
        <end position="67"/>
    </location>
</feature>
<protein>
    <submittedName>
        <fullName evidence="3">Uncharacterized protein</fullName>
    </submittedName>
</protein>
<keyword evidence="4" id="KW-1185">Reference proteome</keyword>
<keyword evidence="2" id="KW-0732">Signal</keyword>
<accession>A0ABQ2VC78</accession>
<evidence type="ECO:0000256" key="2">
    <source>
        <dbReference type="SAM" id="SignalP"/>
    </source>
</evidence>
<name>A0ABQ2VC78_9ACTN</name>
<feature type="compositionally biased region" description="Basic and acidic residues" evidence="1">
    <location>
        <begin position="74"/>
        <end position="87"/>
    </location>
</feature>
<feature type="signal peptide" evidence="2">
    <location>
        <begin position="1"/>
        <end position="25"/>
    </location>
</feature>
<evidence type="ECO:0000256" key="1">
    <source>
        <dbReference type="SAM" id="MobiDB-lite"/>
    </source>
</evidence>
<evidence type="ECO:0000313" key="3">
    <source>
        <dbReference type="EMBL" id="GGU79433.1"/>
    </source>
</evidence>
<comment type="caution">
    <text evidence="3">The sequence shown here is derived from an EMBL/GenBank/DDBJ whole genome shotgun (WGS) entry which is preliminary data.</text>
</comment>
<sequence>MTKRGATRHATIRRAFGLVAATAMATGALIGGTSTAVAQSSAGVSPASVQNPPPDPSNSDSNQYSSPGGNLYYRGHERGESLGRDQAHLDWHHGRTGRVFEPPSGKGHDTYDYGLWEGARHGYSMTIQWHLHHTLGVDTITGNRLHPTHSR</sequence>
<dbReference type="EMBL" id="BMRP01000019">
    <property type="protein sequence ID" value="GGU79433.1"/>
    <property type="molecule type" value="Genomic_DNA"/>
</dbReference>
<evidence type="ECO:0000313" key="4">
    <source>
        <dbReference type="Proteomes" id="UP000654471"/>
    </source>
</evidence>